<keyword evidence="1" id="KW-0472">Membrane</keyword>
<dbReference type="Proteomes" id="UP000321058">
    <property type="component" value="Unassembled WGS sequence"/>
</dbReference>
<feature type="transmembrane region" description="Helical" evidence="1">
    <location>
        <begin position="93"/>
        <end position="114"/>
    </location>
</feature>
<proteinExistence type="predicted"/>
<reference evidence="2 3" key="1">
    <citation type="submission" date="2019-07" db="EMBL/GenBank/DDBJ databases">
        <title>Whole genome shotgun sequence of Reyranella soli NBRC 108950.</title>
        <authorList>
            <person name="Hosoyama A."/>
            <person name="Uohara A."/>
            <person name="Ohji S."/>
            <person name="Ichikawa N."/>
        </authorList>
    </citation>
    <scope>NUCLEOTIDE SEQUENCE [LARGE SCALE GENOMIC DNA]</scope>
    <source>
        <strain evidence="2 3">NBRC 108950</strain>
    </source>
</reference>
<evidence type="ECO:0000313" key="2">
    <source>
        <dbReference type="EMBL" id="GEP61816.1"/>
    </source>
</evidence>
<dbReference type="AlphaFoldDB" id="A0A512NS91"/>
<organism evidence="2 3">
    <name type="scientific">Reyranella soli</name>
    <dbReference type="NCBI Taxonomy" id="1230389"/>
    <lineage>
        <taxon>Bacteria</taxon>
        <taxon>Pseudomonadati</taxon>
        <taxon>Pseudomonadota</taxon>
        <taxon>Alphaproteobacteria</taxon>
        <taxon>Hyphomicrobiales</taxon>
        <taxon>Reyranellaceae</taxon>
        <taxon>Reyranella</taxon>
    </lineage>
</organism>
<keyword evidence="3" id="KW-1185">Reference proteome</keyword>
<evidence type="ECO:0000256" key="1">
    <source>
        <dbReference type="SAM" id="Phobius"/>
    </source>
</evidence>
<name>A0A512NS91_9HYPH</name>
<accession>A0A512NS91</accession>
<gene>
    <name evidence="2" type="ORF">RSO01_89820</name>
</gene>
<evidence type="ECO:0000313" key="3">
    <source>
        <dbReference type="Proteomes" id="UP000321058"/>
    </source>
</evidence>
<keyword evidence="1" id="KW-0812">Transmembrane</keyword>
<evidence type="ECO:0008006" key="4">
    <source>
        <dbReference type="Google" id="ProtNLM"/>
    </source>
</evidence>
<comment type="caution">
    <text evidence="2">The sequence shown here is derived from an EMBL/GenBank/DDBJ whole genome shotgun (WGS) entry which is preliminary data.</text>
</comment>
<feature type="transmembrane region" description="Helical" evidence="1">
    <location>
        <begin position="58"/>
        <end position="81"/>
    </location>
</feature>
<protein>
    <recommendedName>
        <fullName evidence="4">Cytochrome b561 domain-containing protein</fullName>
    </recommendedName>
</protein>
<sequence>MRGNWRSRNPMLANALATVIAAWLVGFGAYGVLRDDLAVPASRRYGGAKHYYHFHGVAAWLIFAGFACLGASIILVVYRRLKATPSGMADPRVALVVGTAGALIILTMLITKWVES</sequence>
<dbReference type="EMBL" id="BKAJ01000259">
    <property type="protein sequence ID" value="GEP61816.1"/>
    <property type="molecule type" value="Genomic_DNA"/>
</dbReference>
<keyword evidence="1" id="KW-1133">Transmembrane helix</keyword>